<sequence>MTAEAAVIVKWPSGRTAEPSTTGLRLSQATPRQSSRCIGQQAEGGEGQSCEVAVPLVEEHFRRVWAPSTCDTDIFPRVDGRDPVPTGPFQCADVSKRLGKMIPPSPGDPVPMGPFQCADVSKRLGKFENTVPGDDGLTYRHWKKLDPECTVLTEVVNMCLRYKQVPPAWMKAVTVLIYKKGAKEDLGNWLPISLSRTLYKLYVGCVANRLTAWLTTNRVLSQCQKGFLPADGAFEHVHTLNRVLENARTHAAYKCVAWLDVSNAFGAIPHQALEAAI</sequence>
<dbReference type="GO" id="GO:0003964">
    <property type="term" value="F:RNA-directed DNA polymerase activity"/>
    <property type="evidence" value="ECO:0007669"/>
    <property type="project" value="UniProtKB-KW"/>
</dbReference>
<protein>
    <submittedName>
        <fullName evidence="2">Reverse transcriptase domain-containing protein</fullName>
    </submittedName>
</protein>
<proteinExistence type="predicted"/>
<keyword evidence="2" id="KW-0548">Nucleotidyltransferase</keyword>
<accession>A0A6G0WRV5</accession>
<dbReference type="OrthoDB" id="6628767at2759"/>
<dbReference type="AlphaFoldDB" id="A0A6G0WRV5"/>
<comment type="caution">
    <text evidence="2">The sequence shown here is derived from an EMBL/GenBank/DDBJ whole genome shotgun (WGS) entry which is preliminary data.</text>
</comment>
<reference evidence="2 3" key="1">
    <citation type="submission" date="2019-08" db="EMBL/GenBank/DDBJ databases">
        <title>Whole genome of Aphis craccivora.</title>
        <authorList>
            <person name="Voronova N.V."/>
            <person name="Shulinski R.S."/>
            <person name="Bandarenka Y.V."/>
            <person name="Zhorov D.G."/>
            <person name="Warner D."/>
        </authorList>
    </citation>
    <scope>NUCLEOTIDE SEQUENCE [LARGE SCALE GENOMIC DNA]</scope>
    <source>
        <strain evidence="2">180601</strain>
        <tissue evidence="2">Whole Body</tissue>
    </source>
</reference>
<keyword evidence="2" id="KW-0808">Transferase</keyword>
<evidence type="ECO:0000313" key="2">
    <source>
        <dbReference type="EMBL" id="KAF0730155.1"/>
    </source>
</evidence>
<dbReference type="EMBL" id="VUJU01008473">
    <property type="protein sequence ID" value="KAF0730155.1"/>
    <property type="molecule type" value="Genomic_DNA"/>
</dbReference>
<gene>
    <name evidence="2" type="ORF">FWK35_00024242</name>
</gene>
<organism evidence="2 3">
    <name type="scientific">Aphis craccivora</name>
    <name type="common">Cowpea aphid</name>
    <dbReference type="NCBI Taxonomy" id="307492"/>
    <lineage>
        <taxon>Eukaryota</taxon>
        <taxon>Metazoa</taxon>
        <taxon>Ecdysozoa</taxon>
        <taxon>Arthropoda</taxon>
        <taxon>Hexapoda</taxon>
        <taxon>Insecta</taxon>
        <taxon>Pterygota</taxon>
        <taxon>Neoptera</taxon>
        <taxon>Paraneoptera</taxon>
        <taxon>Hemiptera</taxon>
        <taxon>Sternorrhyncha</taxon>
        <taxon>Aphidomorpha</taxon>
        <taxon>Aphidoidea</taxon>
        <taxon>Aphididae</taxon>
        <taxon>Aphidini</taxon>
        <taxon>Aphis</taxon>
        <taxon>Aphis</taxon>
    </lineage>
</organism>
<evidence type="ECO:0000313" key="3">
    <source>
        <dbReference type="Proteomes" id="UP000478052"/>
    </source>
</evidence>
<keyword evidence="2" id="KW-0695">RNA-directed DNA polymerase</keyword>
<keyword evidence="3" id="KW-1185">Reference proteome</keyword>
<dbReference type="Proteomes" id="UP000478052">
    <property type="component" value="Unassembled WGS sequence"/>
</dbReference>
<evidence type="ECO:0000256" key="1">
    <source>
        <dbReference type="SAM" id="MobiDB-lite"/>
    </source>
</evidence>
<dbReference type="PANTHER" id="PTHR19446">
    <property type="entry name" value="REVERSE TRANSCRIPTASES"/>
    <property type="match status" value="1"/>
</dbReference>
<feature type="compositionally biased region" description="Polar residues" evidence="1">
    <location>
        <begin position="18"/>
        <end position="33"/>
    </location>
</feature>
<feature type="region of interest" description="Disordered" evidence="1">
    <location>
        <begin position="14"/>
        <end position="33"/>
    </location>
</feature>
<name>A0A6G0WRV5_APHCR</name>